<keyword evidence="2" id="KW-0812">Transmembrane</keyword>
<proteinExistence type="predicted"/>
<feature type="transmembrane region" description="Helical" evidence="2">
    <location>
        <begin position="40"/>
        <end position="60"/>
    </location>
</feature>
<feature type="transmembrane region" description="Helical" evidence="2">
    <location>
        <begin position="6"/>
        <end position="28"/>
    </location>
</feature>
<sequence>MSHIVPAIGAAALAAAGNVWWLPALADLRAGDDRPRSARPAALGCLTWWLGTALTAVLWLTPAPGLLGLAVLAPAAVAGGALWFAGCVRREAELREAERTWAAVAPAAAPRQTRKGGPRIGRTSP</sequence>
<dbReference type="EMBL" id="BAAALD010000031">
    <property type="protein sequence ID" value="GAA1088541.1"/>
    <property type="molecule type" value="Genomic_DNA"/>
</dbReference>
<accession>A0ABN1TII9</accession>
<dbReference type="RefSeq" id="WP_344624571.1">
    <property type="nucleotide sequence ID" value="NZ_BAAALD010000031.1"/>
</dbReference>
<feature type="region of interest" description="Disordered" evidence="1">
    <location>
        <begin position="105"/>
        <end position="125"/>
    </location>
</feature>
<gene>
    <name evidence="3" type="ORF">GCM10009663_35190</name>
</gene>
<evidence type="ECO:0000313" key="3">
    <source>
        <dbReference type="EMBL" id="GAA1088541.1"/>
    </source>
</evidence>
<feature type="transmembrane region" description="Helical" evidence="2">
    <location>
        <begin position="66"/>
        <end position="85"/>
    </location>
</feature>
<organism evidence="3 4">
    <name type="scientific">Kitasatospora arboriphila</name>
    <dbReference type="NCBI Taxonomy" id="258052"/>
    <lineage>
        <taxon>Bacteria</taxon>
        <taxon>Bacillati</taxon>
        <taxon>Actinomycetota</taxon>
        <taxon>Actinomycetes</taxon>
        <taxon>Kitasatosporales</taxon>
        <taxon>Streptomycetaceae</taxon>
        <taxon>Kitasatospora</taxon>
    </lineage>
</organism>
<keyword evidence="2" id="KW-1133">Transmembrane helix</keyword>
<evidence type="ECO:0000256" key="2">
    <source>
        <dbReference type="SAM" id="Phobius"/>
    </source>
</evidence>
<reference evidence="3 4" key="1">
    <citation type="journal article" date="2019" name="Int. J. Syst. Evol. Microbiol.">
        <title>The Global Catalogue of Microorganisms (GCM) 10K type strain sequencing project: providing services to taxonomists for standard genome sequencing and annotation.</title>
        <authorList>
            <consortium name="The Broad Institute Genomics Platform"/>
            <consortium name="The Broad Institute Genome Sequencing Center for Infectious Disease"/>
            <person name="Wu L."/>
            <person name="Ma J."/>
        </authorList>
    </citation>
    <scope>NUCLEOTIDE SEQUENCE [LARGE SCALE GENOMIC DNA]</scope>
    <source>
        <strain evidence="3 4">JCM 13002</strain>
    </source>
</reference>
<keyword evidence="4" id="KW-1185">Reference proteome</keyword>
<evidence type="ECO:0000256" key="1">
    <source>
        <dbReference type="SAM" id="MobiDB-lite"/>
    </source>
</evidence>
<protein>
    <submittedName>
        <fullName evidence="3">Uncharacterized protein</fullName>
    </submittedName>
</protein>
<name>A0ABN1TII9_9ACTN</name>
<comment type="caution">
    <text evidence="3">The sequence shown here is derived from an EMBL/GenBank/DDBJ whole genome shotgun (WGS) entry which is preliminary data.</text>
</comment>
<keyword evidence="2" id="KW-0472">Membrane</keyword>
<evidence type="ECO:0000313" key="4">
    <source>
        <dbReference type="Proteomes" id="UP001499987"/>
    </source>
</evidence>
<dbReference type="Proteomes" id="UP001499987">
    <property type="component" value="Unassembled WGS sequence"/>
</dbReference>